<dbReference type="Proteomes" id="UP001152747">
    <property type="component" value="Unassembled WGS sequence"/>
</dbReference>
<evidence type="ECO:0000313" key="1">
    <source>
        <dbReference type="EMBL" id="CAI5456052.1"/>
    </source>
</evidence>
<organism evidence="1 2">
    <name type="scientific">Caenorhabditis angaria</name>
    <dbReference type="NCBI Taxonomy" id="860376"/>
    <lineage>
        <taxon>Eukaryota</taxon>
        <taxon>Metazoa</taxon>
        <taxon>Ecdysozoa</taxon>
        <taxon>Nematoda</taxon>
        <taxon>Chromadorea</taxon>
        <taxon>Rhabditida</taxon>
        <taxon>Rhabditina</taxon>
        <taxon>Rhabditomorpha</taxon>
        <taxon>Rhabditoidea</taxon>
        <taxon>Rhabditidae</taxon>
        <taxon>Peloderinae</taxon>
        <taxon>Caenorhabditis</taxon>
    </lineage>
</organism>
<proteinExistence type="predicted"/>
<sequence length="310" mass="36357">MRVPRQRTQEDMIHDMLIMTIEQTYDEEDMIKVSALQLLQKLLVKTRNFSIIMPRLVEMISTEQKDIGVRETIVTTLIDACRMQHMDPVDYIMPLICKNNCVPSDAQIAFLPHLKAHCGKPLAKYLVLKAREMPDGIEKIQYVAIIEQIFSRKNIKQNDLIETFTEMYIGIFHAQMNNPLYEDLLISSHLIDYLFLSENIFHSEAATHRYANRYNDFRNLGLKLIVKTNEVRPTDKISEARMRFIVRQFLLCFDPLQRLRVAEKLYEADIYDEDDVMRIKKQTLKYVEDYEVVPKSAMSKLTISNTVTNL</sequence>
<evidence type="ECO:0000313" key="2">
    <source>
        <dbReference type="Proteomes" id="UP001152747"/>
    </source>
</evidence>
<comment type="caution">
    <text evidence="1">The sequence shown here is derived from an EMBL/GenBank/DDBJ whole genome shotgun (WGS) entry which is preliminary data.</text>
</comment>
<gene>
    <name evidence="1" type="ORF">CAMP_LOCUS18689</name>
</gene>
<accession>A0A9P1J3K4</accession>
<keyword evidence="2" id="KW-1185">Reference proteome</keyword>
<protein>
    <submittedName>
        <fullName evidence="1">Uncharacterized protein</fullName>
    </submittedName>
</protein>
<dbReference type="EMBL" id="CANHGI010000006">
    <property type="protein sequence ID" value="CAI5456052.1"/>
    <property type="molecule type" value="Genomic_DNA"/>
</dbReference>
<dbReference type="AlphaFoldDB" id="A0A9P1J3K4"/>
<reference evidence="1" key="1">
    <citation type="submission" date="2022-11" db="EMBL/GenBank/DDBJ databases">
        <authorList>
            <person name="Kikuchi T."/>
        </authorList>
    </citation>
    <scope>NUCLEOTIDE SEQUENCE</scope>
    <source>
        <strain evidence="1">PS1010</strain>
    </source>
</reference>
<name>A0A9P1J3K4_9PELO</name>